<reference evidence="1 2" key="1">
    <citation type="submission" date="2017-09" db="EMBL/GenBank/DDBJ databases">
        <title>Mesorhizobum sanjuanii sp. nov. isolated from nodules of Lotus tenuis in saline-alkaline lowlands of Flooding Pampa.</title>
        <authorList>
            <person name="Sannazzaro A.I."/>
            <person name="Torres Tejerizo G.A."/>
            <person name="Fontana F."/>
            <person name="Cumpa Velazquez L.M."/>
            <person name="Hansen L."/>
            <person name="Pistorio M."/>
            <person name="Estrella M.J."/>
        </authorList>
    </citation>
    <scope>NUCLEOTIDE SEQUENCE [LARGE SCALE GENOMIC DNA]</scope>
    <source>
        <strain evidence="1 2">BSA136</strain>
    </source>
</reference>
<evidence type="ECO:0000313" key="2">
    <source>
        <dbReference type="Proteomes" id="UP000219182"/>
    </source>
</evidence>
<keyword evidence="2" id="KW-1185">Reference proteome</keyword>
<dbReference type="Proteomes" id="UP000219182">
    <property type="component" value="Unassembled WGS sequence"/>
</dbReference>
<proteinExistence type="predicted"/>
<organism evidence="1 2">
    <name type="scientific">Mesorhizobium sanjuanii</name>
    <dbReference type="NCBI Taxonomy" id="2037900"/>
    <lineage>
        <taxon>Bacteria</taxon>
        <taxon>Pseudomonadati</taxon>
        <taxon>Pseudomonadota</taxon>
        <taxon>Alphaproteobacteria</taxon>
        <taxon>Hyphomicrobiales</taxon>
        <taxon>Phyllobacteriaceae</taxon>
        <taxon>Mesorhizobium</taxon>
    </lineage>
</organism>
<dbReference type="RefSeq" id="WP_097576937.1">
    <property type="nucleotide sequence ID" value="NZ_NWQG01000233.1"/>
</dbReference>
<sequence length="69" mass="7917">MFSLTMIYAFSRWDSNTTATEFINEWLKSRGFGAIAPLPNRAAPIRTLIALLQSVANFERRRRFAVNLP</sequence>
<evidence type="ECO:0000313" key="1">
    <source>
        <dbReference type="EMBL" id="PDQ17750.1"/>
    </source>
</evidence>
<accession>A0A2A6F712</accession>
<dbReference type="EMBL" id="NWQG01000233">
    <property type="protein sequence ID" value="PDQ17750.1"/>
    <property type="molecule type" value="Genomic_DNA"/>
</dbReference>
<name>A0A2A6F712_9HYPH</name>
<gene>
    <name evidence="1" type="ORF">CN311_28385</name>
</gene>
<dbReference type="AlphaFoldDB" id="A0A2A6F712"/>
<protein>
    <submittedName>
        <fullName evidence="1">Uncharacterized protein</fullName>
    </submittedName>
</protein>
<comment type="caution">
    <text evidence="1">The sequence shown here is derived from an EMBL/GenBank/DDBJ whole genome shotgun (WGS) entry which is preliminary data.</text>
</comment>